<evidence type="ECO:0000313" key="2">
    <source>
        <dbReference type="EMBL" id="WZF87537.1"/>
    </source>
</evidence>
<keyword evidence="1" id="KW-0732">Signal</keyword>
<protein>
    <recommendedName>
        <fullName evidence="4">Secreted protein</fullName>
    </recommendedName>
</protein>
<accession>A0ABZ2VYK9</accession>
<reference evidence="2 3" key="1">
    <citation type="submission" date="2022-07" db="EMBL/GenBank/DDBJ databases">
        <title>A copper resistant bacterium isolated from sediment samples of deep sea hydrothermal areas.</title>
        <authorList>
            <person name="Zeng X."/>
        </authorList>
    </citation>
    <scope>NUCLEOTIDE SEQUENCE [LARGE SCALE GENOMIC DNA]</scope>
    <source>
        <strain evidence="3">CuT 6</strain>
    </source>
</reference>
<gene>
    <name evidence="2" type="ORF">NLK58_14450</name>
</gene>
<evidence type="ECO:0008006" key="4">
    <source>
        <dbReference type="Google" id="ProtNLM"/>
    </source>
</evidence>
<sequence>MLRLVIILALGLDSLLAYSAENTPVLPGCEPVSCLLCSDAMGDGAQEGDVPGSDRLRDFTLTPGGILCEIRSFSGLVPCASFPVLPQAPPLA</sequence>
<evidence type="ECO:0000256" key="1">
    <source>
        <dbReference type="SAM" id="SignalP"/>
    </source>
</evidence>
<dbReference type="Proteomes" id="UP001475781">
    <property type="component" value="Chromosome"/>
</dbReference>
<name>A0ABZ2VYK9_9GAMM</name>
<feature type="chain" id="PRO_5047039422" description="Secreted protein" evidence="1">
    <location>
        <begin position="20"/>
        <end position="92"/>
    </location>
</feature>
<evidence type="ECO:0000313" key="3">
    <source>
        <dbReference type="Proteomes" id="UP001475781"/>
    </source>
</evidence>
<proteinExistence type="predicted"/>
<dbReference type="EMBL" id="CP101118">
    <property type="protein sequence ID" value="WZF87537.1"/>
    <property type="molecule type" value="Genomic_DNA"/>
</dbReference>
<keyword evidence="3" id="KW-1185">Reference proteome</keyword>
<feature type="signal peptide" evidence="1">
    <location>
        <begin position="1"/>
        <end position="19"/>
    </location>
</feature>
<dbReference type="RefSeq" id="WP_162893741.1">
    <property type="nucleotide sequence ID" value="NZ_CP101118.1"/>
</dbReference>
<organism evidence="2 3">
    <name type="scientific">Marinobacter metalliresistant</name>
    <dbReference type="NCBI Taxonomy" id="2961995"/>
    <lineage>
        <taxon>Bacteria</taxon>
        <taxon>Pseudomonadati</taxon>
        <taxon>Pseudomonadota</taxon>
        <taxon>Gammaproteobacteria</taxon>
        <taxon>Pseudomonadales</taxon>
        <taxon>Marinobacteraceae</taxon>
        <taxon>Marinobacter</taxon>
    </lineage>
</organism>